<organism evidence="1 2">
    <name type="scientific">Granulicella arctica</name>
    <dbReference type="NCBI Taxonomy" id="940613"/>
    <lineage>
        <taxon>Bacteria</taxon>
        <taxon>Pseudomonadati</taxon>
        <taxon>Acidobacteriota</taxon>
        <taxon>Terriglobia</taxon>
        <taxon>Terriglobales</taxon>
        <taxon>Acidobacteriaceae</taxon>
        <taxon>Granulicella</taxon>
    </lineage>
</organism>
<protein>
    <submittedName>
        <fullName evidence="1">Uncharacterized protein</fullName>
    </submittedName>
</protein>
<evidence type="ECO:0000313" key="1">
    <source>
        <dbReference type="EMBL" id="NYF80589.1"/>
    </source>
</evidence>
<evidence type="ECO:0000313" key="2">
    <source>
        <dbReference type="Proteomes" id="UP000589520"/>
    </source>
</evidence>
<accession>A0A7Y9THJ0</accession>
<gene>
    <name evidence="1" type="ORF">HDF17_002909</name>
</gene>
<comment type="caution">
    <text evidence="1">The sequence shown here is derived from an EMBL/GenBank/DDBJ whole genome shotgun (WGS) entry which is preliminary data.</text>
</comment>
<name>A0A7Y9THJ0_9BACT</name>
<reference evidence="1 2" key="1">
    <citation type="submission" date="2020-07" db="EMBL/GenBank/DDBJ databases">
        <title>Genomic Encyclopedia of Type Strains, Phase IV (KMG-V): Genome sequencing to study the core and pangenomes of soil and plant-associated prokaryotes.</title>
        <authorList>
            <person name="Whitman W."/>
        </authorList>
    </citation>
    <scope>NUCLEOTIDE SEQUENCE [LARGE SCALE GENOMIC DNA]</scope>
    <source>
        <strain evidence="1 2">X4EP2</strain>
    </source>
</reference>
<dbReference type="EMBL" id="JACCCW010000002">
    <property type="protein sequence ID" value="NYF80589.1"/>
    <property type="molecule type" value="Genomic_DNA"/>
</dbReference>
<keyword evidence="2" id="KW-1185">Reference proteome</keyword>
<dbReference type="Proteomes" id="UP000589520">
    <property type="component" value="Unassembled WGS sequence"/>
</dbReference>
<proteinExistence type="predicted"/>
<dbReference type="AlphaFoldDB" id="A0A7Y9THJ0"/>
<sequence length="183" mass="20163">MDPGELRTPGDRLACVSHLFGHDKDIGKTSSECRTSPDCGQFNASSSDSLRFSSAYSRAVVILRDQGCGLFSSINATVVMAARLKVGCGWTRGRPRYEEVKAATSSLGILKVASSVRLFTMQILSCRSAWFFEDGGWLLSRGASERCWRCLLFHNVTLLMECLASSVSVFFLSHLNEPRPCRP</sequence>